<feature type="transmembrane region" description="Helical" evidence="1">
    <location>
        <begin position="124"/>
        <end position="144"/>
    </location>
</feature>
<keyword evidence="1" id="KW-0812">Transmembrane</keyword>
<protein>
    <submittedName>
        <fullName evidence="2">Uncharacterized protein</fullName>
    </submittedName>
</protein>
<evidence type="ECO:0000256" key="1">
    <source>
        <dbReference type="SAM" id="Phobius"/>
    </source>
</evidence>
<dbReference type="AlphaFoldDB" id="A0A0F9LY76"/>
<evidence type="ECO:0000313" key="2">
    <source>
        <dbReference type="EMBL" id="KKM69285.1"/>
    </source>
</evidence>
<dbReference type="EMBL" id="LAZR01010016">
    <property type="protein sequence ID" value="KKM69285.1"/>
    <property type="molecule type" value="Genomic_DNA"/>
</dbReference>
<reference evidence="2" key="1">
    <citation type="journal article" date="2015" name="Nature">
        <title>Complex archaea that bridge the gap between prokaryotes and eukaryotes.</title>
        <authorList>
            <person name="Spang A."/>
            <person name="Saw J.H."/>
            <person name="Jorgensen S.L."/>
            <person name="Zaremba-Niedzwiedzka K."/>
            <person name="Martijn J."/>
            <person name="Lind A.E."/>
            <person name="van Eijk R."/>
            <person name="Schleper C."/>
            <person name="Guy L."/>
            <person name="Ettema T.J."/>
        </authorList>
    </citation>
    <scope>NUCLEOTIDE SEQUENCE</scope>
</reference>
<comment type="caution">
    <text evidence="2">The sequence shown here is derived from an EMBL/GenBank/DDBJ whole genome shotgun (WGS) entry which is preliminary data.</text>
</comment>
<feature type="transmembrane region" description="Helical" evidence="1">
    <location>
        <begin position="97"/>
        <end position="118"/>
    </location>
</feature>
<keyword evidence="1" id="KW-0472">Membrane</keyword>
<organism evidence="2">
    <name type="scientific">marine sediment metagenome</name>
    <dbReference type="NCBI Taxonomy" id="412755"/>
    <lineage>
        <taxon>unclassified sequences</taxon>
        <taxon>metagenomes</taxon>
        <taxon>ecological metagenomes</taxon>
    </lineage>
</organism>
<proteinExistence type="predicted"/>
<accession>A0A0F9LY76</accession>
<sequence length="164" mass="19491">MVEVIITEKYGLANTIDGVIYLHPILDEFPSIKERVIRHELAHTRAKGFIGQRRVDTFTKITFSDLLPIYKRKPILFFQQHSPITYKDNTIFFEWSLIFLYFIYAGIGTLIYYLIKLFSKDSIFFWNVIKNMVIILIIVLFIYFGGKRLSKYINEEFTKEVTKK</sequence>
<keyword evidence="1" id="KW-1133">Transmembrane helix</keyword>
<gene>
    <name evidence="2" type="ORF">LCGC14_1452420</name>
</gene>
<name>A0A0F9LY76_9ZZZZ</name>